<keyword evidence="10" id="KW-1133">Transmembrane helix</keyword>
<gene>
    <name evidence="12" type="primary">serpine1</name>
</gene>
<dbReference type="InterPro" id="IPR042178">
    <property type="entry name" value="Serpin_sf_1"/>
</dbReference>
<dbReference type="Gene3D" id="2.30.39.10">
    <property type="entry name" value="Alpha-1-antitrypsin, domain 1"/>
    <property type="match status" value="1"/>
</dbReference>
<feature type="transmembrane region" description="Helical" evidence="10">
    <location>
        <begin position="6"/>
        <end position="29"/>
    </location>
</feature>
<keyword evidence="4" id="KW-0722">Serine protease inhibitor</keyword>
<evidence type="ECO:0000256" key="2">
    <source>
        <dbReference type="ARBA" id="ARBA00022690"/>
    </source>
</evidence>
<dbReference type="SUPFAM" id="SSF56574">
    <property type="entry name" value="Serpins"/>
    <property type="match status" value="1"/>
</dbReference>
<evidence type="ECO:0000256" key="5">
    <source>
        <dbReference type="ARBA" id="ARBA00040523"/>
    </source>
</evidence>
<comment type="subunit">
    <text evidence="8">Forms a heterodimer with TMPRSS7. Interacts with VTN. Binds LRP1B; binding is followed by internalization and degradation. Interacts with PPP1CB. In complex with PLAU/uPA, interacts with PLAUR/uPAR. Interacts with SORL1 and LRP1, either alone or in complex with PLAU; these interactions are abolished in the presence of LRPAP1/RAP. The ternary complex composed of PLAUR-PLAU-PAI1 also interacts with SORL1. Interacts with PLAT/tPA. Also interacts with SORL1, when complexed to PLAT/tPA.</text>
</comment>
<dbReference type="Ensembl" id="ENSAMXT00005043738.1">
    <property type="protein sequence ID" value="ENSAMXP00005040168.1"/>
    <property type="gene ID" value="ENSAMXG00005018883.1"/>
</dbReference>
<evidence type="ECO:0000256" key="9">
    <source>
        <dbReference type="RuleBase" id="RU000411"/>
    </source>
</evidence>
<dbReference type="FunFam" id="2.10.310.10:FF:000001">
    <property type="entry name" value="Serpin family A member 1"/>
    <property type="match status" value="1"/>
</dbReference>
<proteinExistence type="inferred from homology"/>
<dbReference type="SMART" id="SM00093">
    <property type="entry name" value="SERPIN"/>
    <property type="match status" value="1"/>
</dbReference>
<keyword evidence="10" id="KW-0472">Membrane</keyword>
<dbReference type="InterPro" id="IPR023796">
    <property type="entry name" value="Serpin_dom"/>
</dbReference>
<protein>
    <recommendedName>
        <fullName evidence="5">Plasminogen activator inhibitor 1</fullName>
    </recommendedName>
    <alternativeName>
        <fullName evidence="6">Endothelial plasminogen activator inhibitor</fullName>
    </alternativeName>
    <alternativeName>
        <fullName evidence="7">Serpin E1</fullName>
    </alternativeName>
</protein>
<evidence type="ECO:0000256" key="6">
    <source>
        <dbReference type="ARBA" id="ARBA00041825"/>
    </source>
</evidence>
<dbReference type="PANTHER" id="PTHR11461:SF49">
    <property type="entry name" value="PLASMINOGEN ACTIVATOR INHIBITOR 1"/>
    <property type="match status" value="1"/>
</dbReference>
<dbReference type="GO" id="GO:0004867">
    <property type="term" value="F:serine-type endopeptidase inhibitor activity"/>
    <property type="evidence" value="ECO:0007669"/>
    <property type="project" value="UniProtKB-KW"/>
</dbReference>
<dbReference type="PANTHER" id="PTHR11461">
    <property type="entry name" value="SERINE PROTEASE INHIBITOR, SERPIN"/>
    <property type="match status" value="1"/>
</dbReference>
<dbReference type="FunFam" id="3.30.497.10:FF:000006">
    <property type="entry name" value="Plasminogen activator inhibitor 1"/>
    <property type="match status" value="1"/>
</dbReference>
<dbReference type="InterPro" id="IPR036186">
    <property type="entry name" value="Serpin_sf"/>
</dbReference>
<evidence type="ECO:0000313" key="13">
    <source>
        <dbReference type="Proteomes" id="UP000694621"/>
    </source>
</evidence>
<sequence length="408" mass="45922">LLCLDFIFLSILSLCRMQTLCVLMTLAFYGSAMGTFLQKQQTDFGLRLFSEAAHSHQDENFAMSPYGISSVMGMVQLGAYGSTLKTLKEHMGYSLQDRGMPRQQRLLHRDLSSEHGVEVASGVMVDRKLMLEKPFRRSLTKAFQSVPHQVDFSQPKTAQQVINAWTSDRTGGMIPNFLPSGLLSQQTRLVLLNALHFHGLWMTPFDPSLTMEMMFHGPNGSTLPVPMMRTTNKFNYGEFVTKEGVDYDVIEVPYEGDSMSMLLVSSFEKDMPLSALIKELSGSKVQEWRKNIKKVNRQLVLPRFSIDTEVDLKSTLSKLGLGDIFSQSKADFSRITTEEPLCVSDVLQRVKIEVKEDGTKGSSATAAIIYSRMAVEEHIMDRPFLFLIQHKPTGSVLFMGQVNQPQKH</sequence>
<comment type="similarity">
    <text evidence="1 9">Belongs to the serpin family.</text>
</comment>
<dbReference type="Pfam" id="PF00079">
    <property type="entry name" value="Serpin"/>
    <property type="match status" value="1"/>
</dbReference>
<organism evidence="12 13">
    <name type="scientific">Astyanax mexicanus</name>
    <name type="common">Blind cave fish</name>
    <name type="synonym">Astyanax fasciatus mexicanus</name>
    <dbReference type="NCBI Taxonomy" id="7994"/>
    <lineage>
        <taxon>Eukaryota</taxon>
        <taxon>Metazoa</taxon>
        <taxon>Chordata</taxon>
        <taxon>Craniata</taxon>
        <taxon>Vertebrata</taxon>
        <taxon>Euteleostomi</taxon>
        <taxon>Actinopterygii</taxon>
        <taxon>Neopterygii</taxon>
        <taxon>Teleostei</taxon>
        <taxon>Ostariophysi</taxon>
        <taxon>Characiformes</taxon>
        <taxon>Characoidei</taxon>
        <taxon>Acestrorhamphidae</taxon>
        <taxon>Acestrorhamphinae</taxon>
        <taxon>Astyanax</taxon>
    </lineage>
</organism>
<evidence type="ECO:0000259" key="11">
    <source>
        <dbReference type="SMART" id="SM00093"/>
    </source>
</evidence>
<evidence type="ECO:0000256" key="8">
    <source>
        <dbReference type="ARBA" id="ARBA00066062"/>
    </source>
</evidence>
<dbReference type="GO" id="GO:0005615">
    <property type="term" value="C:extracellular space"/>
    <property type="evidence" value="ECO:0007669"/>
    <property type="project" value="InterPro"/>
</dbReference>
<dbReference type="AlphaFoldDB" id="A0A8B9KQB1"/>
<evidence type="ECO:0000256" key="7">
    <source>
        <dbReference type="ARBA" id="ARBA00043166"/>
    </source>
</evidence>
<feature type="domain" description="Serpin" evidence="11">
    <location>
        <begin position="46"/>
        <end position="405"/>
    </location>
</feature>
<evidence type="ECO:0000256" key="4">
    <source>
        <dbReference type="ARBA" id="ARBA00022900"/>
    </source>
</evidence>
<keyword evidence="10" id="KW-0812">Transmembrane</keyword>
<evidence type="ECO:0000313" key="12">
    <source>
        <dbReference type="Ensembl" id="ENSAMXP00005040168.1"/>
    </source>
</evidence>
<evidence type="ECO:0000256" key="1">
    <source>
        <dbReference type="ARBA" id="ARBA00009500"/>
    </source>
</evidence>
<evidence type="ECO:0000256" key="10">
    <source>
        <dbReference type="SAM" id="Phobius"/>
    </source>
</evidence>
<evidence type="ECO:0000256" key="3">
    <source>
        <dbReference type="ARBA" id="ARBA00022729"/>
    </source>
</evidence>
<accession>A0A8B9KQB1</accession>
<dbReference type="GO" id="GO:0010757">
    <property type="term" value="P:negative regulation of plasminogen activation"/>
    <property type="evidence" value="ECO:0007669"/>
    <property type="project" value="TreeGrafter"/>
</dbReference>
<dbReference type="Proteomes" id="UP000694621">
    <property type="component" value="Unplaced"/>
</dbReference>
<name>A0A8B9KQB1_ASTMX</name>
<keyword evidence="3" id="KW-0732">Signal</keyword>
<reference evidence="12" key="1">
    <citation type="submission" date="2025-08" db="UniProtKB">
        <authorList>
            <consortium name="Ensembl"/>
        </authorList>
    </citation>
    <scope>IDENTIFICATION</scope>
</reference>
<keyword evidence="2" id="KW-0646">Protease inhibitor</keyword>
<dbReference type="Gene3D" id="3.30.497.10">
    <property type="entry name" value="Antithrombin, subunit I, domain 2"/>
    <property type="match status" value="1"/>
</dbReference>
<dbReference type="InterPro" id="IPR042185">
    <property type="entry name" value="Serpin_sf_2"/>
</dbReference>
<dbReference type="GO" id="GO:0061044">
    <property type="term" value="P:negative regulation of vascular wound healing"/>
    <property type="evidence" value="ECO:0007669"/>
    <property type="project" value="TreeGrafter"/>
</dbReference>
<dbReference type="InterPro" id="IPR000215">
    <property type="entry name" value="Serpin_fam"/>
</dbReference>